<organism evidence="3 4">
    <name type="scientific">Tsukamurella soli</name>
    <dbReference type="NCBI Taxonomy" id="644556"/>
    <lineage>
        <taxon>Bacteria</taxon>
        <taxon>Bacillati</taxon>
        <taxon>Actinomycetota</taxon>
        <taxon>Actinomycetes</taxon>
        <taxon>Mycobacteriales</taxon>
        <taxon>Tsukamurellaceae</taxon>
        <taxon>Tsukamurella</taxon>
    </lineage>
</organism>
<dbReference type="PRINTS" id="PR01398">
    <property type="entry name" value="ISCHRISMTASE"/>
</dbReference>
<name>A0ABP8JAH1_9ACTN</name>
<dbReference type="InterPro" id="IPR036380">
    <property type="entry name" value="Isochorismatase-like_sf"/>
</dbReference>
<evidence type="ECO:0000256" key="1">
    <source>
        <dbReference type="ARBA" id="ARBA00022801"/>
    </source>
</evidence>
<dbReference type="Proteomes" id="UP001500635">
    <property type="component" value="Unassembled WGS sequence"/>
</dbReference>
<dbReference type="RefSeq" id="WP_344992458.1">
    <property type="nucleotide sequence ID" value="NZ_BAABFR010000013.1"/>
</dbReference>
<keyword evidence="4" id="KW-1185">Reference proteome</keyword>
<comment type="caution">
    <text evidence="3">The sequence shown here is derived from an EMBL/GenBank/DDBJ whole genome shotgun (WGS) entry which is preliminary data.</text>
</comment>
<sequence>MSLPDAVAYELPQLDVPERVSWTVEPRRAVLLVHDMQRHFIRAFAPGDDPLRTVVPNIAALIEAARRASVPVVYTAQPGDQDPAERALLTDFWGPGLVAADADIIDALAPEPGDTLLTKWRYSAFARTDLAERMTAWGRDQLIITGVYAHIGVMTTALDSFMQDVQAHVVRDAVADFTADDHVRALQYVASRCGRVCTTDEMRAALA</sequence>
<evidence type="ECO:0000313" key="4">
    <source>
        <dbReference type="Proteomes" id="UP001500635"/>
    </source>
</evidence>
<dbReference type="InterPro" id="IPR050272">
    <property type="entry name" value="Isochorismatase-like_hydrls"/>
</dbReference>
<gene>
    <name evidence="3" type="ORF">GCM10023147_12490</name>
</gene>
<dbReference type="InterPro" id="IPR016291">
    <property type="entry name" value="Isochorismatase"/>
</dbReference>
<dbReference type="PANTHER" id="PTHR43540:SF3">
    <property type="entry name" value="ENTEROBACTIN SYNTHASE COMPONENT B"/>
    <property type="match status" value="1"/>
</dbReference>
<dbReference type="Gene3D" id="3.40.50.850">
    <property type="entry name" value="Isochorismatase-like"/>
    <property type="match status" value="1"/>
</dbReference>
<feature type="domain" description="Isochorismatase-like" evidence="2">
    <location>
        <begin position="30"/>
        <end position="201"/>
    </location>
</feature>
<accession>A0ABP8JAH1</accession>
<dbReference type="EMBL" id="BAABFR010000013">
    <property type="protein sequence ID" value="GAA4387720.1"/>
    <property type="molecule type" value="Genomic_DNA"/>
</dbReference>
<proteinExistence type="predicted"/>
<dbReference type="Pfam" id="PF00857">
    <property type="entry name" value="Isochorismatase"/>
    <property type="match status" value="1"/>
</dbReference>
<evidence type="ECO:0000259" key="2">
    <source>
        <dbReference type="Pfam" id="PF00857"/>
    </source>
</evidence>
<reference evidence="4" key="1">
    <citation type="journal article" date="2019" name="Int. J. Syst. Evol. Microbiol.">
        <title>The Global Catalogue of Microorganisms (GCM) 10K type strain sequencing project: providing services to taxonomists for standard genome sequencing and annotation.</title>
        <authorList>
            <consortium name="The Broad Institute Genomics Platform"/>
            <consortium name="The Broad Institute Genome Sequencing Center for Infectious Disease"/>
            <person name="Wu L."/>
            <person name="Ma J."/>
        </authorList>
    </citation>
    <scope>NUCLEOTIDE SEQUENCE [LARGE SCALE GENOMIC DNA]</scope>
    <source>
        <strain evidence="4">JCM 17688</strain>
    </source>
</reference>
<dbReference type="PANTHER" id="PTHR43540">
    <property type="entry name" value="PEROXYUREIDOACRYLATE/UREIDOACRYLATE AMIDOHYDROLASE-RELATED"/>
    <property type="match status" value="1"/>
</dbReference>
<dbReference type="SUPFAM" id="SSF52499">
    <property type="entry name" value="Isochorismatase-like hydrolases"/>
    <property type="match status" value="1"/>
</dbReference>
<dbReference type="InterPro" id="IPR000868">
    <property type="entry name" value="Isochorismatase-like_dom"/>
</dbReference>
<protein>
    <recommendedName>
        <fullName evidence="2">Isochorismatase-like domain-containing protein</fullName>
    </recommendedName>
</protein>
<keyword evidence="1" id="KW-0378">Hydrolase</keyword>
<evidence type="ECO:0000313" key="3">
    <source>
        <dbReference type="EMBL" id="GAA4387720.1"/>
    </source>
</evidence>